<organism evidence="1 2">
    <name type="scientific">Galerina marginata (strain CBS 339.88)</name>
    <dbReference type="NCBI Taxonomy" id="685588"/>
    <lineage>
        <taxon>Eukaryota</taxon>
        <taxon>Fungi</taxon>
        <taxon>Dikarya</taxon>
        <taxon>Basidiomycota</taxon>
        <taxon>Agaricomycotina</taxon>
        <taxon>Agaricomycetes</taxon>
        <taxon>Agaricomycetidae</taxon>
        <taxon>Agaricales</taxon>
        <taxon>Agaricineae</taxon>
        <taxon>Strophariaceae</taxon>
        <taxon>Galerina</taxon>
    </lineage>
</organism>
<evidence type="ECO:0000313" key="2">
    <source>
        <dbReference type="Proteomes" id="UP000027222"/>
    </source>
</evidence>
<dbReference type="Proteomes" id="UP000027222">
    <property type="component" value="Unassembled WGS sequence"/>
</dbReference>
<name>A0A067SQZ6_GALM3</name>
<reference evidence="2" key="1">
    <citation type="journal article" date="2014" name="Proc. Natl. Acad. Sci. U.S.A.">
        <title>Extensive sampling of basidiomycete genomes demonstrates inadequacy of the white-rot/brown-rot paradigm for wood decay fungi.</title>
        <authorList>
            <person name="Riley R."/>
            <person name="Salamov A.A."/>
            <person name="Brown D.W."/>
            <person name="Nagy L.G."/>
            <person name="Floudas D."/>
            <person name="Held B.W."/>
            <person name="Levasseur A."/>
            <person name="Lombard V."/>
            <person name="Morin E."/>
            <person name="Otillar R."/>
            <person name="Lindquist E.A."/>
            <person name="Sun H."/>
            <person name="LaButti K.M."/>
            <person name="Schmutz J."/>
            <person name="Jabbour D."/>
            <person name="Luo H."/>
            <person name="Baker S.E."/>
            <person name="Pisabarro A.G."/>
            <person name="Walton J.D."/>
            <person name="Blanchette R.A."/>
            <person name="Henrissat B."/>
            <person name="Martin F."/>
            <person name="Cullen D."/>
            <person name="Hibbett D.S."/>
            <person name="Grigoriev I.V."/>
        </authorList>
    </citation>
    <scope>NUCLEOTIDE SEQUENCE [LARGE SCALE GENOMIC DNA]</scope>
    <source>
        <strain evidence="2">CBS 339.88</strain>
    </source>
</reference>
<gene>
    <name evidence="1" type="ORF">GALMADRAFT_159072</name>
</gene>
<sequence>MDLRCASSSLMLPYSYCSWTSGVGRVCRTEEDGNEKAESGGGIGRSVSRFSCSLDLDADTGDVDEELMQADCFGQVRKVSQTLIAAVHLPHPFIRVRFRVSVCQSSCSASVTRGASFLLFDP</sequence>
<dbReference type="AlphaFoldDB" id="A0A067SQZ6"/>
<proteinExistence type="predicted"/>
<dbReference type="HOGENOM" id="CLU_2026904_0_0_1"/>
<dbReference type="EMBL" id="KL142389">
    <property type="protein sequence ID" value="KDR72427.1"/>
    <property type="molecule type" value="Genomic_DNA"/>
</dbReference>
<keyword evidence="2" id="KW-1185">Reference proteome</keyword>
<evidence type="ECO:0000313" key="1">
    <source>
        <dbReference type="EMBL" id="KDR72427.1"/>
    </source>
</evidence>
<protein>
    <submittedName>
        <fullName evidence="1">Uncharacterized protein</fullName>
    </submittedName>
</protein>
<accession>A0A067SQZ6</accession>